<dbReference type="EMBL" id="BAKI01000046">
    <property type="protein sequence ID" value="GAF37777.1"/>
    <property type="molecule type" value="Genomic_DNA"/>
</dbReference>
<dbReference type="AlphaFoldDB" id="X0PKE3"/>
<dbReference type="STRING" id="1423743.FD41_GL001015"/>
<reference evidence="1" key="1">
    <citation type="journal article" date="2014" name="Genome Announc.">
        <title>Draft Genome Sequences of Two Lactobacillus Strains, L. farraginis JCM 14108T and L. composti JCM 14202T, Isolated from Compost of Distilled Shochu Residue.</title>
        <authorList>
            <person name="Yuki M."/>
            <person name="Oshima K."/>
            <person name="Suda W."/>
            <person name="Kitahara M."/>
            <person name="Kitamura K."/>
            <person name="Iida T."/>
            <person name="Hattori M."/>
            <person name="Ohkuma M."/>
        </authorList>
    </citation>
    <scope>NUCLEOTIDE SEQUENCE [LARGE SCALE GENOMIC DNA]</scope>
    <source>
        <strain evidence="1">JCM 14108</strain>
    </source>
</reference>
<comment type="caution">
    <text evidence="1">The sequence shown here is derived from an EMBL/GenBank/DDBJ whole genome shotgun (WGS) entry which is preliminary data.</text>
</comment>
<reference evidence="2 4" key="2">
    <citation type="journal article" date="2015" name="Genome Announc.">
        <title>Expanding the biotechnology potential of lactobacilli through comparative genomics of 213 strains and associated genera.</title>
        <authorList>
            <person name="Sun Z."/>
            <person name="Harris H.M."/>
            <person name="McCann A."/>
            <person name="Guo C."/>
            <person name="Argimon S."/>
            <person name="Zhang W."/>
            <person name="Yang X."/>
            <person name="Jeffery I.B."/>
            <person name="Cooney J.C."/>
            <person name="Kagawa T.F."/>
            <person name="Liu W."/>
            <person name="Song Y."/>
            <person name="Salvetti E."/>
            <person name="Wrobel A."/>
            <person name="Rasinkangas P."/>
            <person name="Parkhill J."/>
            <person name="Rea M.C."/>
            <person name="O'Sullivan O."/>
            <person name="Ritari J."/>
            <person name="Douillard F.P."/>
            <person name="Paul Ross R."/>
            <person name="Yang R."/>
            <person name="Briner A.E."/>
            <person name="Felis G.E."/>
            <person name="de Vos W.M."/>
            <person name="Barrangou R."/>
            <person name="Klaenhammer T.R."/>
            <person name="Caufield P.W."/>
            <person name="Cui Y."/>
            <person name="Zhang H."/>
            <person name="O'Toole P.W."/>
        </authorList>
    </citation>
    <scope>NUCLEOTIDE SEQUENCE [LARGE SCALE GENOMIC DNA]</scope>
    <source>
        <strain evidence="2 4">DSM 18382</strain>
    </source>
</reference>
<organism evidence="1 3">
    <name type="scientific">Lentilactobacillus farraginis DSM 18382 = JCM 14108</name>
    <dbReference type="NCBI Taxonomy" id="1423743"/>
    <lineage>
        <taxon>Bacteria</taxon>
        <taxon>Bacillati</taxon>
        <taxon>Bacillota</taxon>
        <taxon>Bacilli</taxon>
        <taxon>Lactobacillales</taxon>
        <taxon>Lactobacillaceae</taxon>
        <taxon>Lentilactobacillus</taxon>
    </lineage>
</organism>
<evidence type="ECO:0000313" key="4">
    <source>
        <dbReference type="Proteomes" id="UP000051966"/>
    </source>
</evidence>
<dbReference type="Proteomes" id="UP000051966">
    <property type="component" value="Unassembled WGS sequence"/>
</dbReference>
<dbReference type="Proteomes" id="UP000019488">
    <property type="component" value="Unassembled WGS sequence"/>
</dbReference>
<accession>X0PKE3</accession>
<sequence>MNNEPLQVTGEHLSKAEKLQLMYGAIEDFESYLGQTPQRYLSFNSLCLLSGITPTDRDKILHGFKELVANHKTKLTDLPKFGKITSSFGDKWSGSEIVTIHYINAAANSSIPELKGLADNLLKHTKLNLQ</sequence>
<name>X0PKE3_9LACO</name>
<dbReference type="PATRIC" id="fig|1423743.5.peg.1046"/>
<gene>
    <name evidence="2" type="ORF">FD41_GL001015</name>
    <name evidence="1" type="ORF">JCM14108_2837</name>
</gene>
<evidence type="ECO:0000313" key="2">
    <source>
        <dbReference type="EMBL" id="KRM03770.1"/>
    </source>
</evidence>
<proteinExistence type="predicted"/>
<keyword evidence="4" id="KW-1185">Reference proteome</keyword>
<evidence type="ECO:0000313" key="1">
    <source>
        <dbReference type="EMBL" id="GAF37777.1"/>
    </source>
</evidence>
<protein>
    <submittedName>
        <fullName evidence="1">Uncharacterized protein</fullName>
    </submittedName>
</protein>
<dbReference type="EMBL" id="AZFY01000124">
    <property type="protein sequence ID" value="KRM03770.1"/>
    <property type="molecule type" value="Genomic_DNA"/>
</dbReference>
<evidence type="ECO:0000313" key="3">
    <source>
        <dbReference type="Proteomes" id="UP000019488"/>
    </source>
</evidence>